<comment type="caution">
    <text evidence="1">The sequence shown here is derived from an EMBL/GenBank/DDBJ whole genome shotgun (WGS) entry which is preliminary data.</text>
</comment>
<protein>
    <recommendedName>
        <fullName evidence="3">Integrase catalytic domain-containing protein</fullName>
    </recommendedName>
</protein>
<reference evidence="1 2" key="1">
    <citation type="submission" date="2020-02" db="EMBL/GenBank/DDBJ databases">
        <title>A chromosome-scale genome assembly of the black bullhead catfish (Ameiurus melas).</title>
        <authorList>
            <person name="Wen M."/>
            <person name="Zham M."/>
            <person name="Cabau C."/>
            <person name="Klopp C."/>
            <person name="Donnadieu C."/>
            <person name="Roques C."/>
            <person name="Bouchez O."/>
            <person name="Lampietro C."/>
            <person name="Jouanno E."/>
            <person name="Herpin A."/>
            <person name="Louis A."/>
            <person name="Berthelot C."/>
            <person name="Parey E."/>
            <person name="Roest-Crollius H."/>
            <person name="Braasch I."/>
            <person name="Postlethwait J."/>
            <person name="Robinson-Rechavi M."/>
            <person name="Echchiki A."/>
            <person name="Begum T."/>
            <person name="Montfort J."/>
            <person name="Schartl M."/>
            <person name="Bobe J."/>
            <person name="Guiguen Y."/>
        </authorList>
    </citation>
    <scope>NUCLEOTIDE SEQUENCE [LARGE SCALE GENOMIC DNA]</scope>
    <source>
        <strain evidence="1">M_S1</strain>
        <tissue evidence="1">Blood</tissue>
    </source>
</reference>
<keyword evidence="2" id="KW-1185">Reference proteome</keyword>
<sequence length="160" mass="18406">MFLFEGFKWTFNPPAASHHGGVWERLNHLLKKVLYSTLQQQSLDDENFHTILCEIDAILNDVPITKLSDDLNNLEALTPNHILQRRSKHFFYHGFLKKVICTSDLNSEKSNTCLIFLDKISHHPVCSFKMLGVSTLGNSRYCAVQELLVLLQVPRNPEKE</sequence>
<dbReference type="Proteomes" id="UP000593565">
    <property type="component" value="Unassembled WGS sequence"/>
</dbReference>
<name>A0A7J6B4C8_AMEME</name>
<dbReference type="GO" id="GO:0003676">
    <property type="term" value="F:nucleic acid binding"/>
    <property type="evidence" value="ECO:0007669"/>
    <property type="project" value="InterPro"/>
</dbReference>
<organism evidence="1 2">
    <name type="scientific">Ameiurus melas</name>
    <name type="common">Black bullhead</name>
    <name type="synonym">Silurus melas</name>
    <dbReference type="NCBI Taxonomy" id="219545"/>
    <lineage>
        <taxon>Eukaryota</taxon>
        <taxon>Metazoa</taxon>
        <taxon>Chordata</taxon>
        <taxon>Craniata</taxon>
        <taxon>Vertebrata</taxon>
        <taxon>Euteleostomi</taxon>
        <taxon>Actinopterygii</taxon>
        <taxon>Neopterygii</taxon>
        <taxon>Teleostei</taxon>
        <taxon>Ostariophysi</taxon>
        <taxon>Siluriformes</taxon>
        <taxon>Ictaluridae</taxon>
        <taxon>Ameiurus</taxon>
    </lineage>
</organism>
<gene>
    <name evidence="1" type="ORF">AMELA_G00060460</name>
</gene>
<evidence type="ECO:0000313" key="1">
    <source>
        <dbReference type="EMBL" id="KAF4088931.1"/>
    </source>
</evidence>
<evidence type="ECO:0000313" key="2">
    <source>
        <dbReference type="Proteomes" id="UP000593565"/>
    </source>
</evidence>
<dbReference type="Gene3D" id="3.30.420.10">
    <property type="entry name" value="Ribonuclease H-like superfamily/Ribonuclease H"/>
    <property type="match status" value="1"/>
</dbReference>
<dbReference type="InterPro" id="IPR036397">
    <property type="entry name" value="RNaseH_sf"/>
</dbReference>
<dbReference type="EMBL" id="JAAGNN010000005">
    <property type="protein sequence ID" value="KAF4088931.1"/>
    <property type="molecule type" value="Genomic_DNA"/>
</dbReference>
<dbReference type="PANTHER" id="PTHR47331">
    <property type="entry name" value="PHD-TYPE DOMAIN-CONTAINING PROTEIN"/>
    <property type="match status" value="1"/>
</dbReference>
<evidence type="ECO:0008006" key="3">
    <source>
        <dbReference type="Google" id="ProtNLM"/>
    </source>
</evidence>
<dbReference type="PANTHER" id="PTHR47331:SF1">
    <property type="entry name" value="GAG-LIKE PROTEIN"/>
    <property type="match status" value="1"/>
</dbReference>
<accession>A0A7J6B4C8</accession>
<dbReference type="AlphaFoldDB" id="A0A7J6B4C8"/>
<proteinExistence type="predicted"/>